<proteinExistence type="predicted"/>
<dbReference type="InterPro" id="IPR019339">
    <property type="entry name" value="CIR_N_dom"/>
</dbReference>
<dbReference type="InterPro" id="IPR039875">
    <property type="entry name" value="LENG1-like"/>
</dbReference>
<sequence length="257" mass="30138">MNILPQKKWHVRTKENIARVRRDEAKAAQEEQDRLDRAIKAENERRLEALRAQAAKREANLEPFSLRGSSDATIASSSGHVNLFQDLEQAELQNFGHGNKEYEEEKRKEQAEWDSKMGIQKAFAEGTKELNKEQEWYTKITRPIVRQEEVKGKITSLPSTSLSSGKEEAKDEKKHKKKKRKRSSSSESGRSSDSKKRRKKQKREKKKGHHHHRHHHHDHESNDNDNEKLEMEIEKRNRLAALREERLIRERAEVSTC</sequence>
<evidence type="ECO:0000313" key="4">
    <source>
        <dbReference type="EMBL" id="VDM66818.1"/>
    </source>
</evidence>
<dbReference type="AlphaFoldDB" id="A0A3P7KEB6"/>
<gene>
    <name evidence="4" type="ORF">SVUK_LOCUS1816</name>
</gene>
<keyword evidence="1" id="KW-0175">Coiled coil</keyword>
<evidence type="ECO:0000256" key="2">
    <source>
        <dbReference type="SAM" id="MobiDB-lite"/>
    </source>
</evidence>
<dbReference type="OrthoDB" id="2159131at2759"/>
<evidence type="ECO:0000256" key="1">
    <source>
        <dbReference type="SAM" id="Coils"/>
    </source>
</evidence>
<dbReference type="PANTHER" id="PTHR22093">
    <property type="entry name" value="LEUKOCYTE RECEPTOR CLUSTER LRC MEMBER 1"/>
    <property type="match status" value="1"/>
</dbReference>
<accession>A0A3P7KEB6</accession>
<dbReference type="EMBL" id="UYYB01003807">
    <property type="protein sequence ID" value="VDM66818.1"/>
    <property type="molecule type" value="Genomic_DNA"/>
</dbReference>
<feature type="compositionally biased region" description="Basic and acidic residues" evidence="2">
    <location>
        <begin position="218"/>
        <end position="232"/>
    </location>
</feature>
<dbReference type="Proteomes" id="UP000270094">
    <property type="component" value="Unassembled WGS sequence"/>
</dbReference>
<dbReference type="PANTHER" id="PTHR22093:SF0">
    <property type="entry name" value="LEUKOCYTE RECEPTOR CLUSTER MEMBER 1"/>
    <property type="match status" value="1"/>
</dbReference>
<dbReference type="SMART" id="SM01083">
    <property type="entry name" value="Cir_N"/>
    <property type="match status" value="1"/>
</dbReference>
<feature type="compositionally biased region" description="Basic residues" evidence="2">
    <location>
        <begin position="195"/>
        <end position="217"/>
    </location>
</feature>
<evidence type="ECO:0000259" key="3">
    <source>
        <dbReference type="SMART" id="SM01083"/>
    </source>
</evidence>
<feature type="domain" description="CBF1-interacting co-repressor CIR N-terminal" evidence="3">
    <location>
        <begin position="8"/>
        <end position="44"/>
    </location>
</feature>
<organism evidence="4 5">
    <name type="scientific">Strongylus vulgaris</name>
    <name type="common">Blood worm</name>
    <dbReference type="NCBI Taxonomy" id="40348"/>
    <lineage>
        <taxon>Eukaryota</taxon>
        <taxon>Metazoa</taxon>
        <taxon>Ecdysozoa</taxon>
        <taxon>Nematoda</taxon>
        <taxon>Chromadorea</taxon>
        <taxon>Rhabditida</taxon>
        <taxon>Rhabditina</taxon>
        <taxon>Rhabditomorpha</taxon>
        <taxon>Strongyloidea</taxon>
        <taxon>Strongylidae</taxon>
        <taxon>Strongylus</taxon>
    </lineage>
</organism>
<feature type="region of interest" description="Disordered" evidence="2">
    <location>
        <begin position="127"/>
        <end position="232"/>
    </location>
</feature>
<feature type="coiled-coil region" evidence="1">
    <location>
        <begin position="25"/>
        <end position="60"/>
    </location>
</feature>
<reference evidence="4 5" key="1">
    <citation type="submission" date="2018-11" db="EMBL/GenBank/DDBJ databases">
        <authorList>
            <consortium name="Pathogen Informatics"/>
        </authorList>
    </citation>
    <scope>NUCLEOTIDE SEQUENCE [LARGE SCALE GENOMIC DNA]</scope>
</reference>
<keyword evidence="5" id="KW-1185">Reference proteome</keyword>
<feature type="compositionally biased region" description="Basic residues" evidence="2">
    <location>
        <begin position="173"/>
        <end position="183"/>
    </location>
</feature>
<protein>
    <recommendedName>
        <fullName evidence="3">CBF1-interacting co-repressor CIR N-terminal domain-containing protein</fullName>
    </recommendedName>
</protein>
<dbReference type="Pfam" id="PF10197">
    <property type="entry name" value="Cir_N"/>
    <property type="match status" value="1"/>
</dbReference>
<evidence type="ECO:0000313" key="5">
    <source>
        <dbReference type="Proteomes" id="UP000270094"/>
    </source>
</evidence>
<name>A0A3P7KEB6_STRVU</name>
<feature type="compositionally biased region" description="Basic and acidic residues" evidence="2">
    <location>
        <begin position="127"/>
        <end position="136"/>
    </location>
</feature>